<feature type="compositionally biased region" description="Pro residues" evidence="1">
    <location>
        <begin position="362"/>
        <end position="382"/>
    </location>
</feature>
<feature type="region of interest" description="Disordered" evidence="1">
    <location>
        <begin position="764"/>
        <end position="790"/>
    </location>
</feature>
<feature type="region of interest" description="Disordered" evidence="1">
    <location>
        <begin position="453"/>
        <end position="508"/>
    </location>
</feature>
<feature type="compositionally biased region" description="Polar residues" evidence="1">
    <location>
        <begin position="691"/>
        <end position="703"/>
    </location>
</feature>
<name>I2FWE9_USTHO</name>
<feature type="region of interest" description="Disordered" evidence="1">
    <location>
        <begin position="690"/>
        <end position="739"/>
    </location>
</feature>
<protein>
    <submittedName>
        <fullName evidence="3">Uncharacterized protein</fullName>
    </submittedName>
</protein>
<feature type="compositionally biased region" description="Low complexity" evidence="1">
    <location>
        <begin position="344"/>
        <end position="357"/>
    </location>
</feature>
<feature type="region of interest" description="Disordered" evidence="1">
    <location>
        <begin position="226"/>
        <end position="264"/>
    </location>
</feature>
<feature type="compositionally biased region" description="Low complexity" evidence="1">
    <location>
        <begin position="499"/>
        <end position="508"/>
    </location>
</feature>
<comment type="caution">
    <text evidence="3">The sequence shown here is derived from an EMBL/GenBank/DDBJ whole genome shotgun (WGS) entry which is preliminary data.</text>
</comment>
<evidence type="ECO:0000313" key="4">
    <source>
        <dbReference type="Proteomes" id="UP000006174"/>
    </source>
</evidence>
<keyword evidence="4" id="KW-1185">Reference proteome</keyword>
<gene>
    <name evidence="3" type="ORF">UHOR_01146</name>
</gene>
<feature type="compositionally biased region" description="Low complexity" evidence="1">
    <location>
        <begin position="385"/>
        <end position="394"/>
    </location>
</feature>
<feature type="transmembrane region" description="Helical" evidence="2">
    <location>
        <begin position="20"/>
        <end position="41"/>
    </location>
</feature>
<feature type="region of interest" description="Disordered" evidence="1">
    <location>
        <begin position="1213"/>
        <end position="1268"/>
    </location>
</feature>
<feature type="region of interest" description="Disordered" evidence="1">
    <location>
        <begin position="141"/>
        <end position="165"/>
    </location>
</feature>
<feature type="transmembrane region" description="Helical" evidence="2">
    <location>
        <begin position="53"/>
        <end position="71"/>
    </location>
</feature>
<feature type="compositionally biased region" description="Low complexity" evidence="1">
    <location>
        <begin position="827"/>
        <end position="841"/>
    </location>
</feature>
<feature type="compositionally biased region" description="Basic and acidic residues" evidence="1">
    <location>
        <begin position="192"/>
        <end position="205"/>
    </location>
</feature>
<feature type="compositionally biased region" description="Acidic residues" evidence="1">
    <location>
        <begin position="1040"/>
        <end position="1057"/>
    </location>
</feature>
<feature type="region of interest" description="Disordered" evidence="1">
    <location>
        <begin position="874"/>
        <end position="898"/>
    </location>
</feature>
<dbReference type="HOGENOM" id="CLU_259444_0_0_1"/>
<feature type="compositionally biased region" description="Polar residues" evidence="1">
    <location>
        <begin position="1255"/>
        <end position="1268"/>
    </location>
</feature>
<evidence type="ECO:0000256" key="2">
    <source>
        <dbReference type="SAM" id="Phobius"/>
    </source>
</evidence>
<proteinExistence type="predicted"/>
<accession>I2FWE9</accession>
<reference evidence="3 4" key="1">
    <citation type="journal article" date="2012" name="Plant Cell">
        <title>Genome comparison of barley and maize smut fungi reveals targeted loss of RNA silencing components and species-specific presence of transposable elements.</title>
        <authorList>
            <person name="Laurie J.D."/>
            <person name="Ali S."/>
            <person name="Linning R."/>
            <person name="Mannhaupt G."/>
            <person name="Wong P."/>
            <person name="Gueldener U."/>
            <person name="Muensterkoetter M."/>
            <person name="Moore R."/>
            <person name="Kahmann R."/>
            <person name="Bakkeren G."/>
            <person name="Schirawski J."/>
        </authorList>
    </citation>
    <scope>NUCLEOTIDE SEQUENCE [LARGE SCALE GENOMIC DNA]</scope>
    <source>
        <strain evidence="4">Uh4875-4</strain>
    </source>
</reference>
<evidence type="ECO:0000256" key="1">
    <source>
        <dbReference type="SAM" id="MobiDB-lite"/>
    </source>
</evidence>
<feature type="compositionally biased region" description="Basic and acidic residues" evidence="1">
    <location>
        <begin position="1213"/>
        <end position="1222"/>
    </location>
</feature>
<dbReference type="eggNOG" id="ENOG502RDWT">
    <property type="taxonomic scope" value="Eukaryota"/>
</dbReference>
<feature type="compositionally biased region" description="Basic and acidic residues" evidence="1">
    <location>
        <begin position="236"/>
        <end position="250"/>
    </location>
</feature>
<dbReference type="STRING" id="1128400.I2FWE9"/>
<feature type="compositionally biased region" description="Low complexity" evidence="1">
    <location>
        <begin position="766"/>
        <end position="786"/>
    </location>
</feature>
<dbReference type="EMBL" id="CAGI01000162">
    <property type="protein sequence ID" value="CCF51242.1"/>
    <property type="molecule type" value="Genomic_DNA"/>
</dbReference>
<dbReference type="OMA" id="MNFMSSY"/>
<keyword evidence="2" id="KW-0812">Transmembrane</keyword>
<keyword evidence="2" id="KW-0472">Membrane</keyword>
<feature type="compositionally biased region" description="Polar residues" evidence="1">
    <location>
        <begin position="487"/>
        <end position="498"/>
    </location>
</feature>
<feature type="region of interest" description="Disordered" evidence="1">
    <location>
        <begin position="183"/>
        <end position="211"/>
    </location>
</feature>
<feature type="region of interest" description="Disordered" evidence="1">
    <location>
        <begin position="819"/>
        <end position="843"/>
    </location>
</feature>
<feature type="compositionally biased region" description="Polar residues" evidence="1">
    <location>
        <begin position="713"/>
        <end position="739"/>
    </location>
</feature>
<organism evidence="3 4">
    <name type="scientific">Ustilago hordei</name>
    <name type="common">Barley covered smut fungus</name>
    <dbReference type="NCBI Taxonomy" id="120017"/>
    <lineage>
        <taxon>Eukaryota</taxon>
        <taxon>Fungi</taxon>
        <taxon>Dikarya</taxon>
        <taxon>Basidiomycota</taxon>
        <taxon>Ustilaginomycotina</taxon>
        <taxon>Ustilaginomycetes</taxon>
        <taxon>Ustilaginales</taxon>
        <taxon>Ustilaginaceae</taxon>
        <taxon>Ustilago</taxon>
    </lineage>
</organism>
<feature type="region of interest" description="Disordered" evidence="1">
    <location>
        <begin position="1040"/>
        <end position="1163"/>
    </location>
</feature>
<dbReference type="Proteomes" id="UP000006174">
    <property type="component" value="Unassembled WGS sequence"/>
</dbReference>
<feature type="region of interest" description="Disordered" evidence="1">
    <location>
        <begin position="298"/>
        <end position="318"/>
    </location>
</feature>
<keyword evidence="2" id="KW-1133">Transmembrane helix</keyword>
<feature type="compositionally biased region" description="Polar residues" evidence="1">
    <location>
        <begin position="460"/>
        <end position="470"/>
    </location>
</feature>
<feature type="compositionally biased region" description="Low complexity" evidence="1">
    <location>
        <begin position="1108"/>
        <end position="1124"/>
    </location>
</feature>
<evidence type="ECO:0000313" key="3">
    <source>
        <dbReference type="EMBL" id="CCF51242.1"/>
    </source>
</evidence>
<feature type="region of interest" description="Disordered" evidence="1">
    <location>
        <begin position="335"/>
        <end position="410"/>
    </location>
</feature>
<sequence>MSSTGAATAGGSGGVGTLSTSLLAAACTAVVAATIFVLVALRRYLKGKKRKSIMIATSPAPASAAAIYASHIKAKSISTEDVGEPHLSYAPQRALNAQHDLTKMSLAQKTVISMRQKSFFPSRPFAAPKFPKAALLSPRMQPPLSADLPSPCTPKSPGLTELTMSPGPSILLKPVVYGKSPRLVSPSSFKSSAKEKKEESPEQKKKNARSAVPSLLLRSLGVLPDFSASSSQPSMKQEEKEVLADDKKQTVEPSNDADEPSLTPILDLGIDFGNDESFEHSLKLRGDFSFDQSNSAWLPASSSAESRKQKQAQMSKKSVGMQSLIEALSPAQPEAATLPGFKTSPPAKLSALPSPASFRSPLPTPLPSAGLPPAPTGAPVPNMPSSSSLQSKASRQTAASGPSAPDSFHSATGSIGQICINMPPIDMAPSPRLGAYEEQEVLASTSSFRPLSLGLGPAKSPSQGTLSNILGNLRRPSRSEDLDLEAANSSIGESSTLRSYSSDNMSYSSSQTSVDIEANTSIGKVNIVPAASIPPLPPMPVSLAKLAEDRTPLAQAITVFVEDNKSLDSDKVMAPPKQRKRASTLGALDRPKLVMPDLMQPRAAPMPPSAVMAARMGGLTIHVESIEVNRASLMNLKAKSSDHLPLKDIRKGAPMNFMSSYHRTLIPDLPTDSMHLSPGLGADSPILAQLSPKQRGTSPSLSPKPSFAENLKTRLSLSRKSVTSSPGFNSRSSTPRLSTINQFPQPNGEGFETFAVEANEACATESTPKMKPSKPAKAASRPATSPVVGSNGLGFSSPAILFNGQEMEPTKPLRLRKPGSVGGRLGGSPSSILSPTSASASPMLHADHWGTPRAADKKTLTDASPSSIYSPLVAGAEGTHSPSGERIEFGTAHSSPCNTPVVPATVTIADATSPQMDEATPRPASAETSAFAHEEELEYLSHRDSMISVAASTISIMSNSTCMSDLMGEDLELAADRRAKLLASVQENLAKAKVKDAKRESYAANRFRKSQMPQSSSLHNIPEVLSGGVQTMGLGLFESEEEVEVADEEEEERETLEDSPKSAASGYGRKKPNNLVLMPQHDSRLIGPLTPPLTPVDGTAMQKQSRHAATPSTGSASSASSAASVPRRMRPSRGGLAPLDTSAANRLSPGPDSRDGASSPSSLKLRPLSLAASLHGGDGSPMKRFERPAFSPALPANIPSPRPVHVAALSERSARYNEEGRSSRSTTYRQGGVLPTISSKGALGTGRAGHAEPSLTHSDSTTSMGSMASSLGSFSRMSHFPSPIKSSFGYNSGVGKPAAMRSGMGSRDSVMSDMPEMPNLTSIQSFSSSNNTHTMVGRLAYKTSDLSVAY</sequence>